<dbReference type="Gene3D" id="3.30.200.20">
    <property type="entry name" value="Phosphorylase Kinase, domain 1"/>
    <property type="match status" value="1"/>
</dbReference>
<dbReference type="Pfam" id="PF00069">
    <property type="entry name" value="Pkinase"/>
    <property type="match status" value="1"/>
</dbReference>
<evidence type="ECO:0000256" key="2">
    <source>
        <dbReference type="ARBA" id="ARBA00022527"/>
    </source>
</evidence>
<keyword evidence="13" id="KW-1185">Reference proteome</keyword>
<dbReference type="FunFam" id="1.10.510.10:FF:000334">
    <property type="entry name" value="Serine/threonine-protein kinase STE11"/>
    <property type="match status" value="1"/>
</dbReference>
<evidence type="ECO:0000256" key="10">
    <source>
        <dbReference type="RuleBase" id="RU000304"/>
    </source>
</evidence>
<feature type="domain" description="Protein kinase" evidence="11">
    <location>
        <begin position="2"/>
        <end position="269"/>
    </location>
</feature>
<dbReference type="GeneID" id="6070132"/>
<dbReference type="Gene3D" id="1.10.510.10">
    <property type="entry name" value="Transferase(Phosphotransferase) domain 1"/>
    <property type="match status" value="1"/>
</dbReference>
<dbReference type="SMART" id="SM00220">
    <property type="entry name" value="S_TKc"/>
    <property type="match status" value="1"/>
</dbReference>
<dbReference type="GO" id="GO:0005524">
    <property type="term" value="F:ATP binding"/>
    <property type="evidence" value="ECO:0007669"/>
    <property type="project" value="UniProtKB-UniRule"/>
</dbReference>
<evidence type="ECO:0000256" key="7">
    <source>
        <dbReference type="PIRSR" id="PIRSR000615-1"/>
    </source>
</evidence>
<keyword evidence="8" id="KW-0460">Magnesium</keyword>
<feature type="binding site" evidence="8">
    <location>
        <position position="136"/>
    </location>
    <ligand>
        <name>Mg(2+)</name>
        <dbReference type="ChEBI" id="CHEBI:18420"/>
    </ligand>
</feature>
<dbReference type="PRINTS" id="PR00109">
    <property type="entry name" value="TYRKINASE"/>
</dbReference>
<evidence type="ECO:0000256" key="1">
    <source>
        <dbReference type="ARBA" id="ARBA00006529"/>
    </source>
</evidence>
<evidence type="ECO:0000256" key="8">
    <source>
        <dbReference type="PIRSR" id="PIRSR000615-3"/>
    </source>
</evidence>
<evidence type="ECO:0000256" key="3">
    <source>
        <dbReference type="ARBA" id="ARBA00022679"/>
    </source>
</evidence>
<dbReference type="GO" id="GO:0046872">
    <property type="term" value="F:metal ion binding"/>
    <property type="evidence" value="ECO:0007669"/>
    <property type="project" value="UniProtKB-KW"/>
</dbReference>
<dbReference type="InterPro" id="IPR008271">
    <property type="entry name" value="Ser/Thr_kinase_AS"/>
</dbReference>
<evidence type="ECO:0000256" key="6">
    <source>
        <dbReference type="ARBA" id="ARBA00022840"/>
    </source>
</evidence>
<keyword evidence="2 10" id="KW-0723">Serine/threonine-protein kinase</keyword>
<evidence type="ECO:0000256" key="5">
    <source>
        <dbReference type="ARBA" id="ARBA00022777"/>
    </source>
</evidence>
<keyword evidence="4 9" id="KW-0547">Nucleotide-binding</keyword>
<dbReference type="RefSeq" id="XP_001874869.1">
    <property type="nucleotide sequence ID" value="XM_001874834.1"/>
</dbReference>
<dbReference type="OrthoDB" id="266718at2759"/>
<feature type="binding site" evidence="8">
    <location>
        <position position="149"/>
    </location>
    <ligand>
        <name>Mg(2+)</name>
        <dbReference type="ChEBI" id="CHEBI:18420"/>
    </ligand>
</feature>
<evidence type="ECO:0000313" key="13">
    <source>
        <dbReference type="Proteomes" id="UP000001194"/>
    </source>
</evidence>
<keyword evidence="5" id="KW-0418">Kinase</keyword>
<dbReference type="HOGENOM" id="CLU_000288_63_23_1"/>
<keyword evidence="6 9" id="KW-0067">ATP-binding</keyword>
<dbReference type="InterPro" id="IPR000719">
    <property type="entry name" value="Prot_kinase_dom"/>
</dbReference>
<dbReference type="FunFam" id="3.30.200.20:FF:000387">
    <property type="entry name" value="Serine/threonine-protein kinase STE11"/>
    <property type="match status" value="1"/>
</dbReference>
<feature type="binding site" evidence="9">
    <location>
        <position position="31"/>
    </location>
    <ligand>
        <name>ATP</name>
        <dbReference type="ChEBI" id="CHEBI:30616"/>
    </ligand>
</feature>
<comment type="similarity">
    <text evidence="1">Belongs to the protein kinase superfamily. STE Ser/Thr protein kinase family. MAP kinase kinase kinase subfamily.</text>
</comment>
<dbReference type="InterPro" id="IPR011009">
    <property type="entry name" value="Kinase-like_dom_sf"/>
</dbReference>
<dbReference type="PROSITE" id="PS00108">
    <property type="entry name" value="PROTEIN_KINASE_ST"/>
    <property type="match status" value="1"/>
</dbReference>
<dbReference type="STRING" id="486041.B0CSH9"/>
<dbReference type="PROSITE" id="PS00107">
    <property type="entry name" value="PROTEIN_KINASE_ATP"/>
    <property type="match status" value="1"/>
</dbReference>
<dbReference type="PANTHER" id="PTHR11584">
    <property type="entry name" value="SERINE/THREONINE PROTEIN KINASE"/>
    <property type="match status" value="1"/>
</dbReference>
<feature type="active site" description="Proton acceptor" evidence="7">
    <location>
        <position position="131"/>
    </location>
</feature>
<dbReference type="KEGG" id="lbc:LACBIDRAFT_229328"/>
<feature type="non-terminal residue" evidence="12">
    <location>
        <position position="1"/>
    </location>
</feature>
<evidence type="ECO:0000313" key="12">
    <source>
        <dbReference type="EMBL" id="EDR14310.1"/>
    </source>
</evidence>
<dbReference type="PANTHER" id="PTHR11584:SF369">
    <property type="entry name" value="MITOGEN-ACTIVATED PROTEIN KINASE KINASE KINASE 19-RELATED"/>
    <property type="match status" value="1"/>
</dbReference>
<dbReference type="EMBL" id="DS547092">
    <property type="protein sequence ID" value="EDR14310.1"/>
    <property type="molecule type" value="Genomic_DNA"/>
</dbReference>
<keyword evidence="8" id="KW-0479">Metal-binding</keyword>
<accession>B0CSH9</accession>
<evidence type="ECO:0000256" key="4">
    <source>
        <dbReference type="ARBA" id="ARBA00022741"/>
    </source>
</evidence>
<dbReference type="Proteomes" id="UP000001194">
    <property type="component" value="Unassembled WGS sequence"/>
</dbReference>
<gene>
    <name evidence="12" type="ORF">LACBIDRAFT_229328</name>
</gene>
<dbReference type="InParanoid" id="B0CSH9"/>
<protein>
    <submittedName>
        <fullName evidence="12">Predicted protein</fullName>
    </submittedName>
</protein>
<dbReference type="SUPFAM" id="SSF56112">
    <property type="entry name" value="Protein kinase-like (PK-like)"/>
    <property type="match status" value="1"/>
</dbReference>
<dbReference type="PROSITE" id="PS50011">
    <property type="entry name" value="PROTEIN_KINASE_DOM"/>
    <property type="match status" value="1"/>
</dbReference>
<keyword evidence="3" id="KW-0808">Transferase</keyword>
<evidence type="ECO:0000256" key="9">
    <source>
        <dbReference type="PROSITE-ProRule" id="PRU10141"/>
    </source>
</evidence>
<evidence type="ECO:0000259" key="11">
    <source>
        <dbReference type="PROSITE" id="PS50011"/>
    </source>
</evidence>
<dbReference type="InterPro" id="IPR017441">
    <property type="entry name" value="Protein_kinase_ATP_BS"/>
</dbReference>
<reference evidence="12 13" key="1">
    <citation type="journal article" date="2008" name="Nature">
        <title>The genome of Laccaria bicolor provides insights into mycorrhizal symbiosis.</title>
        <authorList>
            <person name="Martin F."/>
            <person name="Aerts A."/>
            <person name="Ahren D."/>
            <person name="Brun A."/>
            <person name="Danchin E.G.J."/>
            <person name="Duchaussoy F."/>
            <person name="Gibon J."/>
            <person name="Kohler A."/>
            <person name="Lindquist E."/>
            <person name="Pereda V."/>
            <person name="Salamov A."/>
            <person name="Shapiro H.J."/>
            <person name="Wuyts J."/>
            <person name="Blaudez D."/>
            <person name="Buee M."/>
            <person name="Brokstein P."/>
            <person name="Canbaeck B."/>
            <person name="Cohen D."/>
            <person name="Courty P.E."/>
            <person name="Coutinho P.M."/>
            <person name="Delaruelle C."/>
            <person name="Detter J.C."/>
            <person name="Deveau A."/>
            <person name="DiFazio S."/>
            <person name="Duplessis S."/>
            <person name="Fraissinet-Tachet L."/>
            <person name="Lucic E."/>
            <person name="Frey-Klett P."/>
            <person name="Fourrey C."/>
            <person name="Feussner I."/>
            <person name="Gay G."/>
            <person name="Grimwood J."/>
            <person name="Hoegger P.J."/>
            <person name="Jain P."/>
            <person name="Kilaru S."/>
            <person name="Labbe J."/>
            <person name="Lin Y.C."/>
            <person name="Legue V."/>
            <person name="Le Tacon F."/>
            <person name="Marmeisse R."/>
            <person name="Melayah D."/>
            <person name="Montanini B."/>
            <person name="Muratet M."/>
            <person name="Nehls U."/>
            <person name="Niculita-Hirzel H."/>
            <person name="Oudot-Le Secq M.P."/>
            <person name="Peter M."/>
            <person name="Quesneville H."/>
            <person name="Rajashekar B."/>
            <person name="Reich M."/>
            <person name="Rouhier N."/>
            <person name="Schmutz J."/>
            <person name="Yin T."/>
            <person name="Chalot M."/>
            <person name="Henrissat B."/>
            <person name="Kuees U."/>
            <person name="Lucas S."/>
            <person name="Van de Peer Y."/>
            <person name="Podila G.K."/>
            <person name="Polle A."/>
            <person name="Pukkila P.J."/>
            <person name="Richardson P.M."/>
            <person name="Rouze P."/>
            <person name="Sanders I.R."/>
            <person name="Stajich J.E."/>
            <person name="Tunlid A."/>
            <person name="Tuskan G."/>
            <person name="Grigoriev I.V."/>
        </authorList>
    </citation>
    <scope>NUCLEOTIDE SEQUENCE [LARGE SCALE GENOMIC DNA]</scope>
    <source>
        <strain evidence="13">S238N-H82 / ATCC MYA-4686</strain>
    </source>
</reference>
<proteinExistence type="inferred from homology"/>
<name>B0CSH9_LACBS</name>
<dbReference type="InterPro" id="IPR001245">
    <property type="entry name" value="Ser-Thr/Tyr_kinase_cat_dom"/>
</dbReference>
<dbReference type="GO" id="GO:0004709">
    <property type="term" value="F:MAP kinase kinase kinase activity"/>
    <property type="evidence" value="ECO:0007669"/>
    <property type="project" value="UniProtKB-ARBA"/>
</dbReference>
<dbReference type="AlphaFoldDB" id="B0CSH9"/>
<organism evidence="13">
    <name type="scientific">Laccaria bicolor (strain S238N-H82 / ATCC MYA-4686)</name>
    <name type="common">Bicoloured deceiver</name>
    <name type="synonym">Laccaria laccata var. bicolor</name>
    <dbReference type="NCBI Taxonomy" id="486041"/>
    <lineage>
        <taxon>Eukaryota</taxon>
        <taxon>Fungi</taxon>
        <taxon>Dikarya</taxon>
        <taxon>Basidiomycota</taxon>
        <taxon>Agaricomycotina</taxon>
        <taxon>Agaricomycetes</taxon>
        <taxon>Agaricomycetidae</taxon>
        <taxon>Agaricales</taxon>
        <taxon>Agaricineae</taxon>
        <taxon>Hydnangiaceae</taxon>
        <taxon>Laccaria</taxon>
    </lineage>
</organism>
<sequence length="280" mass="30907">KWIKGALIGAGSFGKVYLGMDASNGLLMAVKQVELPTGSAPNQERKKSMLSALEREIELLKNLQHDNIVQYLYSSIDDEHLNIFLEYVPGGSVTALLRSYGAFEETLVRNFVGQILQGLDYLHERDIIHRDIKGANILVDNKGGIKISDFGISKKVDDNFPDLLTGNRLHRPSLQGSVFWMAPEVVKQTGHTRKADIWSVGCLVVEMLTGEHPWAQLTQMQAIFKIGSSARPTIPSDISSDAQNFLQCSFEINHEARPSAAELLQHAWVVQKPAKGSASA</sequence>